<feature type="signal peptide" evidence="3">
    <location>
        <begin position="1"/>
        <end position="17"/>
    </location>
</feature>
<keyword evidence="2" id="KW-0472">Membrane</keyword>
<keyword evidence="5" id="KW-1185">Reference proteome</keyword>
<organism evidence="4 5">
    <name type="scientific">Colletotrichum chlorophyti</name>
    <dbReference type="NCBI Taxonomy" id="708187"/>
    <lineage>
        <taxon>Eukaryota</taxon>
        <taxon>Fungi</taxon>
        <taxon>Dikarya</taxon>
        <taxon>Ascomycota</taxon>
        <taxon>Pezizomycotina</taxon>
        <taxon>Sordariomycetes</taxon>
        <taxon>Hypocreomycetidae</taxon>
        <taxon>Glomerellales</taxon>
        <taxon>Glomerellaceae</taxon>
        <taxon>Colletotrichum</taxon>
    </lineage>
</organism>
<dbReference type="AlphaFoldDB" id="A0A1Q8RTA1"/>
<proteinExistence type="predicted"/>
<sequence length="276" mass="28881">MQLYGLLTLVFVRLTTSKCFMPSGGTRDNLIPCPLIGSAEAASCCFANHYCLSNGLCMEPISLTFYRGGCTSSTYDTSGCPKVCDHTDILGADPTTHNGVWNCGSARFACNGITNCQRTNFTVVPGKIVWNTAASSDLGPMPTSLFPTSSTPSTTTHVLTSVNHATITVTDTSTSCSTATNGVDGISVGAATGLGVGIGAPLALVVGALSWMLFRENRKARMRSQALNIPASRPGPKPEDIPVPQTPVTTRGPAVPPRTPSSTTTIHELMSSQLVH</sequence>
<keyword evidence="2" id="KW-1133">Transmembrane helix</keyword>
<comment type="caution">
    <text evidence="4">The sequence shown here is derived from an EMBL/GenBank/DDBJ whole genome shotgun (WGS) entry which is preliminary data.</text>
</comment>
<feature type="region of interest" description="Disordered" evidence="1">
    <location>
        <begin position="228"/>
        <end position="264"/>
    </location>
</feature>
<dbReference type="Proteomes" id="UP000186583">
    <property type="component" value="Unassembled WGS sequence"/>
</dbReference>
<evidence type="ECO:0000313" key="4">
    <source>
        <dbReference type="EMBL" id="OLN87559.1"/>
    </source>
</evidence>
<keyword evidence="3" id="KW-0732">Signal</keyword>
<dbReference type="EMBL" id="MPGH01000091">
    <property type="protein sequence ID" value="OLN87559.1"/>
    <property type="molecule type" value="Genomic_DNA"/>
</dbReference>
<protein>
    <submittedName>
        <fullName evidence="4">Uncharacterized protein</fullName>
    </submittedName>
</protein>
<keyword evidence="2" id="KW-0812">Transmembrane</keyword>
<reference evidence="4 5" key="1">
    <citation type="submission" date="2016-11" db="EMBL/GenBank/DDBJ databases">
        <title>Draft Genome Assembly of Colletotrichum chlorophyti a pathogen of herbaceous plants.</title>
        <authorList>
            <person name="Gan P."/>
            <person name="Narusaka M."/>
            <person name="Tsushima A."/>
            <person name="Narusaka Y."/>
            <person name="Takano Y."/>
            <person name="Shirasu K."/>
        </authorList>
    </citation>
    <scope>NUCLEOTIDE SEQUENCE [LARGE SCALE GENOMIC DNA]</scope>
    <source>
        <strain evidence="4 5">NTL11</strain>
    </source>
</reference>
<evidence type="ECO:0000256" key="3">
    <source>
        <dbReference type="SAM" id="SignalP"/>
    </source>
</evidence>
<accession>A0A1Q8RTA1</accession>
<name>A0A1Q8RTA1_9PEZI</name>
<dbReference type="STRING" id="708187.A0A1Q8RTA1"/>
<feature type="chain" id="PRO_5012141344" evidence="3">
    <location>
        <begin position="18"/>
        <end position="276"/>
    </location>
</feature>
<evidence type="ECO:0000256" key="1">
    <source>
        <dbReference type="SAM" id="MobiDB-lite"/>
    </source>
</evidence>
<dbReference type="OrthoDB" id="4840390at2759"/>
<feature type="transmembrane region" description="Helical" evidence="2">
    <location>
        <begin position="194"/>
        <end position="214"/>
    </location>
</feature>
<evidence type="ECO:0000313" key="5">
    <source>
        <dbReference type="Proteomes" id="UP000186583"/>
    </source>
</evidence>
<gene>
    <name evidence="4" type="ORF">CCHL11_06163</name>
</gene>
<evidence type="ECO:0000256" key="2">
    <source>
        <dbReference type="SAM" id="Phobius"/>
    </source>
</evidence>